<feature type="region of interest" description="Disordered" evidence="1">
    <location>
        <begin position="1"/>
        <end position="25"/>
    </location>
</feature>
<comment type="caution">
    <text evidence="2">The sequence shown here is derived from an EMBL/GenBank/DDBJ whole genome shotgun (WGS) entry which is preliminary data.</text>
</comment>
<accession>A0A5B7JZR2</accession>
<dbReference type="AlphaFoldDB" id="A0A5B7JZR2"/>
<gene>
    <name evidence="2" type="ORF">E2C01_097159</name>
</gene>
<keyword evidence="3" id="KW-1185">Reference proteome</keyword>
<evidence type="ECO:0000256" key="1">
    <source>
        <dbReference type="SAM" id="MobiDB-lite"/>
    </source>
</evidence>
<organism evidence="2 3">
    <name type="scientific">Portunus trituberculatus</name>
    <name type="common">Swimming crab</name>
    <name type="synonym">Neptunus trituberculatus</name>
    <dbReference type="NCBI Taxonomy" id="210409"/>
    <lineage>
        <taxon>Eukaryota</taxon>
        <taxon>Metazoa</taxon>
        <taxon>Ecdysozoa</taxon>
        <taxon>Arthropoda</taxon>
        <taxon>Crustacea</taxon>
        <taxon>Multicrustacea</taxon>
        <taxon>Malacostraca</taxon>
        <taxon>Eumalacostraca</taxon>
        <taxon>Eucarida</taxon>
        <taxon>Decapoda</taxon>
        <taxon>Pleocyemata</taxon>
        <taxon>Brachyura</taxon>
        <taxon>Eubrachyura</taxon>
        <taxon>Portunoidea</taxon>
        <taxon>Portunidae</taxon>
        <taxon>Portuninae</taxon>
        <taxon>Portunus</taxon>
    </lineage>
</organism>
<dbReference type="Proteomes" id="UP000324222">
    <property type="component" value="Unassembled WGS sequence"/>
</dbReference>
<reference evidence="2 3" key="1">
    <citation type="submission" date="2019-05" db="EMBL/GenBank/DDBJ databases">
        <title>Another draft genome of Portunus trituberculatus and its Hox gene families provides insights of decapod evolution.</title>
        <authorList>
            <person name="Jeong J.-H."/>
            <person name="Song I."/>
            <person name="Kim S."/>
            <person name="Choi T."/>
            <person name="Kim D."/>
            <person name="Ryu S."/>
            <person name="Kim W."/>
        </authorList>
    </citation>
    <scope>NUCLEOTIDE SEQUENCE [LARGE SCALE GENOMIC DNA]</scope>
    <source>
        <tissue evidence="2">Muscle</tissue>
    </source>
</reference>
<evidence type="ECO:0000313" key="2">
    <source>
        <dbReference type="EMBL" id="MPD01623.1"/>
    </source>
</evidence>
<protein>
    <submittedName>
        <fullName evidence="2">Uncharacterized protein</fullName>
    </submittedName>
</protein>
<sequence>MTTASPDSRHPPPPPSSSPSLTLTTCPRASFCRSTMLHS</sequence>
<dbReference type="EMBL" id="VSRR010127945">
    <property type="protein sequence ID" value="MPD01623.1"/>
    <property type="molecule type" value="Genomic_DNA"/>
</dbReference>
<evidence type="ECO:0000313" key="3">
    <source>
        <dbReference type="Proteomes" id="UP000324222"/>
    </source>
</evidence>
<proteinExistence type="predicted"/>
<name>A0A5B7JZR2_PORTR</name>